<dbReference type="AlphaFoldDB" id="A0A7Y9I6S0"/>
<dbReference type="PROSITE" id="PS51462">
    <property type="entry name" value="NUDIX"/>
    <property type="match status" value="1"/>
</dbReference>
<accession>A0A7Y9I6S0</accession>
<dbReference type="GO" id="GO:0016787">
    <property type="term" value="F:hydrolase activity"/>
    <property type="evidence" value="ECO:0007669"/>
    <property type="project" value="UniProtKB-KW"/>
</dbReference>
<organism evidence="5 6">
    <name type="scientific">Microlunatus parietis</name>
    <dbReference type="NCBI Taxonomy" id="682979"/>
    <lineage>
        <taxon>Bacteria</taxon>
        <taxon>Bacillati</taxon>
        <taxon>Actinomycetota</taxon>
        <taxon>Actinomycetes</taxon>
        <taxon>Propionibacteriales</taxon>
        <taxon>Propionibacteriaceae</taxon>
        <taxon>Microlunatus</taxon>
    </lineage>
</organism>
<protein>
    <submittedName>
        <fullName evidence="5">8-oxo-dGTP pyrophosphatase MutT (NUDIX family)</fullName>
    </submittedName>
</protein>
<dbReference type="PANTHER" id="PTHR43046">
    <property type="entry name" value="GDP-MANNOSE MANNOSYL HYDROLASE"/>
    <property type="match status" value="1"/>
</dbReference>
<name>A0A7Y9I6S0_9ACTN</name>
<evidence type="ECO:0000313" key="6">
    <source>
        <dbReference type="Proteomes" id="UP000569914"/>
    </source>
</evidence>
<dbReference type="SUPFAM" id="SSF55811">
    <property type="entry name" value="Nudix"/>
    <property type="match status" value="1"/>
</dbReference>
<feature type="domain" description="Nudix hydrolase" evidence="4">
    <location>
        <begin position="2"/>
        <end position="142"/>
    </location>
</feature>
<evidence type="ECO:0000259" key="4">
    <source>
        <dbReference type="PROSITE" id="PS51462"/>
    </source>
</evidence>
<proteinExistence type="predicted"/>
<dbReference type="Gene3D" id="3.90.79.10">
    <property type="entry name" value="Nucleoside Triphosphate Pyrophosphohydrolase"/>
    <property type="match status" value="1"/>
</dbReference>
<evidence type="ECO:0000256" key="1">
    <source>
        <dbReference type="ARBA" id="ARBA00001946"/>
    </source>
</evidence>
<dbReference type="Proteomes" id="UP000569914">
    <property type="component" value="Unassembled WGS sequence"/>
</dbReference>
<dbReference type="Pfam" id="PF00293">
    <property type="entry name" value="NUDIX"/>
    <property type="match status" value="1"/>
</dbReference>
<comment type="caution">
    <text evidence="5">The sequence shown here is derived from an EMBL/GenBank/DDBJ whole genome shotgun (WGS) entry which is preliminary data.</text>
</comment>
<dbReference type="PANTHER" id="PTHR43046:SF12">
    <property type="entry name" value="GDP-MANNOSE MANNOSYL HYDROLASE"/>
    <property type="match status" value="1"/>
</dbReference>
<evidence type="ECO:0000256" key="2">
    <source>
        <dbReference type="ARBA" id="ARBA00022801"/>
    </source>
</evidence>
<dbReference type="InterPro" id="IPR020084">
    <property type="entry name" value="NUDIX_hydrolase_CS"/>
</dbReference>
<keyword evidence="2" id="KW-0378">Hydrolase</keyword>
<keyword evidence="3" id="KW-0460">Magnesium</keyword>
<dbReference type="CDD" id="cd04685">
    <property type="entry name" value="NUDIX_Hydrolase"/>
    <property type="match status" value="1"/>
</dbReference>
<dbReference type="InterPro" id="IPR015797">
    <property type="entry name" value="NUDIX_hydrolase-like_dom_sf"/>
</dbReference>
<dbReference type="PROSITE" id="PS00893">
    <property type="entry name" value="NUDIX_BOX"/>
    <property type="match status" value="1"/>
</dbReference>
<comment type="cofactor">
    <cofactor evidence="1">
        <name>Mg(2+)</name>
        <dbReference type="ChEBI" id="CHEBI:18420"/>
    </cofactor>
</comment>
<evidence type="ECO:0000256" key="3">
    <source>
        <dbReference type="ARBA" id="ARBA00022842"/>
    </source>
</evidence>
<gene>
    <name evidence="5" type="ORF">BKA15_002650</name>
</gene>
<keyword evidence="6" id="KW-1185">Reference proteome</keyword>
<dbReference type="InterPro" id="IPR000086">
    <property type="entry name" value="NUDIX_hydrolase_dom"/>
</dbReference>
<reference evidence="5 6" key="1">
    <citation type="submission" date="2020-07" db="EMBL/GenBank/DDBJ databases">
        <title>Sequencing the genomes of 1000 actinobacteria strains.</title>
        <authorList>
            <person name="Klenk H.-P."/>
        </authorList>
    </citation>
    <scope>NUCLEOTIDE SEQUENCE [LARGE SCALE GENOMIC DNA]</scope>
    <source>
        <strain evidence="5 6">DSM 22083</strain>
    </source>
</reference>
<dbReference type="EMBL" id="JACCBU010000001">
    <property type="protein sequence ID" value="NYE71321.1"/>
    <property type="molecule type" value="Genomic_DNA"/>
</dbReference>
<sequence length="159" mass="17540">MRLREAVRGLIVDPAGRVLLVRFWWEGVDPPGGFWASPGGGIEGDETRLAALQRELLEETGLVLEALGPEIWTKTAIFPMSRWDGQVDHFHLIRTAPFRPAPGMSVEQLAAEGVHEIRWWTPDELAAAEATFSPRALPELIKELTRTGPPATPIPLSGF</sequence>
<dbReference type="RefSeq" id="WP_179751382.1">
    <property type="nucleotide sequence ID" value="NZ_JACCBU010000001.1"/>
</dbReference>
<evidence type="ECO:0000313" key="5">
    <source>
        <dbReference type="EMBL" id="NYE71321.1"/>
    </source>
</evidence>